<dbReference type="PANTHER" id="PTHR36180">
    <property type="entry name" value="DNA-BINDING PROTEIN-RELATED-RELATED"/>
    <property type="match status" value="1"/>
</dbReference>
<feature type="domain" description="Bro-N" evidence="2">
    <location>
        <begin position="41"/>
        <end position="148"/>
    </location>
</feature>
<evidence type="ECO:0000313" key="3">
    <source>
        <dbReference type="EMBL" id="MFC0710729.1"/>
    </source>
</evidence>
<comment type="caution">
    <text evidence="3">The sequence shown here is derived from an EMBL/GenBank/DDBJ whole genome shotgun (WGS) entry which is preliminary data.</text>
</comment>
<reference evidence="3 4" key="1">
    <citation type="submission" date="2024-09" db="EMBL/GenBank/DDBJ databases">
        <authorList>
            <person name="Sun Q."/>
            <person name="Mori K."/>
        </authorList>
    </citation>
    <scope>NUCLEOTIDE SEQUENCE [LARGE SCALE GENOMIC DNA]</scope>
    <source>
        <strain evidence="3 4">NCAIM B.01794</strain>
    </source>
</reference>
<evidence type="ECO:0000259" key="2">
    <source>
        <dbReference type="PROSITE" id="PS51750"/>
    </source>
</evidence>
<feature type="region of interest" description="Disordered" evidence="1">
    <location>
        <begin position="1"/>
        <end position="24"/>
    </location>
</feature>
<keyword evidence="4" id="KW-1185">Reference proteome</keyword>
<name>A0ABV6SP56_AZOPA</name>
<sequence length="315" mass="34191">MSNASRQQPETKKPQVLATPGASEGNVKITKESNVMSKNSTAAAQIIPFDFRGESVRAITINGDPWFVAADVCAILGQTNTTKALQSLDDDERSNFKLGRQGEVNIISESGLYTLILRCRDAVKKGSKPHAFRKWVTAEVLPAIRKHGRYEDAGNRMGTLLGQTIGTDGFHCLAAVLDGKVRHLPAKLRTGAKNHIWSQVRKGFSVSTVEDIPASSLDAARNFIAAYAIEGDWMPKEERSVGIAEWSNIGCLIHCVEQTYAVFERYRLYHHLGGLGCQAGAEMLGFLWDGLGSAAHVKKHCATELASVSLGRAAA</sequence>
<dbReference type="EMBL" id="JBHLSS010000094">
    <property type="protein sequence ID" value="MFC0710729.1"/>
    <property type="molecule type" value="Genomic_DNA"/>
</dbReference>
<gene>
    <name evidence="3" type="ORF">ACFFGX_14625</name>
</gene>
<dbReference type="RefSeq" id="WP_376947106.1">
    <property type="nucleotide sequence ID" value="NZ_CP171449.1"/>
</dbReference>
<dbReference type="Proteomes" id="UP001589891">
    <property type="component" value="Unassembled WGS sequence"/>
</dbReference>
<dbReference type="PANTHER" id="PTHR36180:SF2">
    <property type="entry name" value="BRO FAMILY PROTEIN"/>
    <property type="match status" value="1"/>
</dbReference>
<protein>
    <submittedName>
        <fullName evidence="3">Bro-N domain-containing protein</fullName>
    </submittedName>
</protein>
<dbReference type="Pfam" id="PF02498">
    <property type="entry name" value="Bro-N"/>
    <property type="match status" value="1"/>
</dbReference>
<dbReference type="SMART" id="SM01040">
    <property type="entry name" value="Bro-N"/>
    <property type="match status" value="1"/>
</dbReference>
<proteinExistence type="predicted"/>
<organism evidence="3 4">
    <name type="scientific">Azorhizophilus paspali</name>
    <name type="common">Azotobacter paspali</name>
    <dbReference type="NCBI Taxonomy" id="69963"/>
    <lineage>
        <taxon>Bacteria</taxon>
        <taxon>Pseudomonadati</taxon>
        <taxon>Pseudomonadota</taxon>
        <taxon>Gammaproteobacteria</taxon>
        <taxon>Pseudomonadales</taxon>
        <taxon>Pseudomonadaceae</taxon>
        <taxon>Azorhizophilus</taxon>
    </lineage>
</organism>
<dbReference type="PROSITE" id="PS51750">
    <property type="entry name" value="BRO_N"/>
    <property type="match status" value="1"/>
</dbReference>
<dbReference type="InterPro" id="IPR003497">
    <property type="entry name" value="BRO_N_domain"/>
</dbReference>
<evidence type="ECO:0000313" key="4">
    <source>
        <dbReference type="Proteomes" id="UP001589891"/>
    </source>
</evidence>
<evidence type="ECO:0000256" key="1">
    <source>
        <dbReference type="SAM" id="MobiDB-lite"/>
    </source>
</evidence>
<accession>A0ABV6SP56</accession>